<dbReference type="InterPro" id="IPR058912">
    <property type="entry name" value="HTH_animal"/>
</dbReference>
<evidence type="ECO:0000313" key="3">
    <source>
        <dbReference type="Proteomes" id="UP000663879"/>
    </source>
</evidence>
<protein>
    <recommendedName>
        <fullName evidence="1">Helix-turn-helix domain-containing protein</fullName>
    </recommendedName>
</protein>
<sequence>MENILIKQTHPNIKFTIEHECNKTLPFLDTLVNRSLGKFTTTIYHKKTFTGVYLNWTSLTARKYKIGLLSCLLNRIEAICSEENDIISEEQKLKTIFLKNQYPQDIIEEEFKRFENKKPKQLENIEGSIETEKISRKQFPIGEFQCCSCCQHESSTGNTMDYDNIEIIAKADTDMKLRIKELLHILK</sequence>
<proteinExistence type="predicted"/>
<dbReference type="EMBL" id="CAJNOC010009361">
    <property type="protein sequence ID" value="CAF1128018.1"/>
    <property type="molecule type" value="Genomic_DNA"/>
</dbReference>
<dbReference type="Proteomes" id="UP000663879">
    <property type="component" value="Unassembled WGS sequence"/>
</dbReference>
<dbReference type="AlphaFoldDB" id="A0A814R3Z5"/>
<feature type="non-terminal residue" evidence="2">
    <location>
        <position position="1"/>
    </location>
</feature>
<dbReference type="Pfam" id="PF26215">
    <property type="entry name" value="HTH_animal"/>
    <property type="match status" value="1"/>
</dbReference>
<evidence type="ECO:0000259" key="1">
    <source>
        <dbReference type="Pfam" id="PF26215"/>
    </source>
</evidence>
<dbReference type="PANTHER" id="PTHR21301">
    <property type="entry name" value="REVERSE TRANSCRIPTASE"/>
    <property type="match status" value="1"/>
</dbReference>
<organism evidence="2 3">
    <name type="scientific">Brachionus calyciflorus</name>
    <dbReference type="NCBI Taxonomy" id="104777"/>
    <lineage>
        <taxon>Eukaryota</taxon>
        <taxon>Metazoa</taxon>
        <taxon>Spiralia</taxon>
        <taxon>Gnathifera</taxon>
        <taxon>Rotifera</taxon>
        <taxon>Eurotatoria</taxon>
        <taxon>Monogononta</taxon>
        <taxon>Pseudotrocha</taxon>
        <taxon>Ploima</taxon>
        <taxon>Brachionidae</taxon>
        <taxon>Brachionus</taxon>
    </lineage>
</organism>
<dbReference type="PANTHER" id="PTHR21301:SF10">
    <property type="entry name" value="REVERSE TRANSCRIPTASE DOMAIN-CONTAINING PROTEIN"/>
    <property type="match status" value="1"/>
</dbReference>
<gene>
    <name evidence="2" type="ORF">OXX778_LOCUS22343</name>
</gene>
<feature type="domain" description="Helix-turn-helix" evidence="1">
    <location>
        <begin position="53"/>
        <end position="111"/>
    </location>
</feature>
<name>A0A814R3Z5_9BILA</name>
<evidence type="ECO:0000313" key="2">
    <source>
        <dbReference type="EMBL" id="CAF1128018.1"/>
    </source>
</evidence>
<comment type="caution">
    <text evidence="2">The sequence shown here is derived from an EMBL/GenBank/DDBJ whole genome shotgun (WGS) entry which is preliminary data.</text>
</comment>
<accession>A0A814R3Z5</accession>
<dbReference type="OrthoDB" id="6245638at2759"/>
<reference evidence="2" key="1">
    <citation type="submission" date="2021-02" db="EMBL/GenBank/DDBJ databases">
        <authorList>
            <person name="Nowell W R."/>
        </authorList>
    </citation>
    <scope>NUCLEOTIDE SEQUENCE</scope>
    <source>
        <strain evidence="2">Ploen Becks lab</strain>
    </source>
</reference>
<keyword evidence="3" id="KW-1185">Reference proteome</keyword>